<organism evidence="1 2">
    <name type="scientific">Mucilaginibacter polytrichastri</name>
    <dbReference type="NCBI Taxonomy" id="1302689"/>
    <lineage>
        <taxon>Bacteria</taxon>
        <taxon>Pseudomonadati</taxon>
        <taxon>Bacteroidota</taxon>
        <taxon>Sphingobacteriia</taxon>
        <taxon>Sphingobacteriales</taxon>
        <taxon>Sphingobacteriaceae</taxon>
        <taxon>Mucilaginibacter</taxon>
    </lineage>
</organism>
<evidence type="ECO:0000313" key="1">
    <source>
        <dbReference type="EMBL" id="OKS85828.1"/>
    </source>
</evidence>
<evidence type="ECO:0000313" key="2">
    <source>
        <dbReference type="Proteomes" id="UP000186720"/>
    </source>
</evidence>
<sequence length="84" mass="9751">MSYYDMNPFEVEIPMIDRPLVITVKHRAEANASVYDLYYADGLCGYMYCNEHNVWIYKPHLHAALLLDESHIQHLGKAIGEHSK</sequence>
<dbReference type="AlphaFoldDB" id="A0A1Q5ZVU7"/>
<reference evidence="1 2" key="1">
    <citation type="submission" date="2016-11" db="EMBL/GenBank/DDBJ databases">
        <title>Whole Genome Sequencing of Mucilaginibacter polytrichastri RG4-7(T) isolated from the moss sample.</title>
        <authorList>
            <person name="Li Y."/>
        </authorList>
    </citation>
    <scope>NUCLEOTIDE SEQUENCE [LARGE SCALE GENOMIC DNA]</scope>
    <source>
        <strain evidence="1 2">RG4-7</strain>
    </source>
</reference>
<accession>A0A1Q5ZVU7</accession>
<name>A0A1Q5ZVU7_9SPHI</name>
<keyword evidence="2" id="KW-1185">Reference proteome</keyword>
<dbReference type="STRING" id="1302689.RG47T_1274"/>
<gene>
    <name evidence="1" type="ORF">RG47T_1274</name>
</gene>
<dbReference type="Proteomes" id="UP000186720">
    <property type="component" value="Unassembled WGS sequence"/>
</dbReference>
<dbReference type="EMBL" id="MPPL01000001">
    <property type="protein sequence ID" value="OKS85828.1"/>
    <property type="molecule type" value="Genomic_DNA"/>
</dbReference>
<protein>
    <submittedName>
        <fullName evidence="1">Uncharacterized protein</fullName>
    </submittedName>
</protein>
<proteinExistence type="predicted"/>
<comment type="caution">
    <text evidence="1">The sequence shown here is derived from an EMBL/GenBank/DDBJ whole genome shotgun (WGS) entry which is preliminary data.</text>
</comment>